<dbReference type="Proteomes" id="UP000887565">
    <property type="component" value="Unplaced"/>
</dbReference>
<sequence length="195" mass="22275">MPSGIQRTSRIFNQTCALPNSTININYQKQMITSINIDKSLIFLYISAVNALLLDDMTSLADMMSDSHFFDATRRIAQCAARFFHMTMFTHTVRRFQFIYTATIILFLCRKKLYFSTIASVEQNRRKQSKLQILGSLNLNLAFKSLSQAAIRLGQLIGALTSVDGYSDYVEPRIQEQSEDFNDAHEPRQSPVVNK</sequence>
<dbReference type="WBParaSite" id="nRc.2.0.1.t44618-RA">
    <property type="protein sequence ID" value="nRc.2.0.1.t44618-RA"/>
    <property type="gene ID" value="nRc.2.0.1.g44618"/>
</dbReference>
<evidence type="ECO:0000313" key="2">
    <source>
        <dbReference type="WBParaSite" id="nRc.2.0.1.t44618-RA"/>
    </source>
</evidence>
<reference evidence="2" key="1">
    <citation type="submission" date="2022-11" db="UniProtKB">
        <authorList>
            <consortium name="WormBaseParasite"/>
        </authorList>
    </citation>
    <scope>IDENTIFICATION</scope>
</reference>
<keyword evidence="1" id="KW-1185">Reference proteome</keyword>
<organism evidence="1 2">
    <name type="scientific">Romanomermis culicivorax</name>
    <name type="common">Nematode worm</name>
    <dbReference type="NCBI Taxonomy" id="13658"/>
    <lineage>
        <taxon>Eukaryota</taxon>
        <taxon>Metazoa</taxon>
        <taxon>Ecdysozoa</taxon>
        <taxon>Nematoda</taxon>
        <taxon>Enoplea</taxon>
        <taxon>Dorylaimia</taxon>
        <taxon>Mermithida</taxon>
        <taxon>Mermithoidea</taxon>
        <taxon>Mermithidae</taxon>
        <taxon>Romanomermis</taxon>
    </lineage>
</organism>
<dbReference type="AlphaFoldDB" id="A0A915L0M8"/>
<name>A0A915L0M8_ROMCU</name>
<protein>
    <submittedName>
        <fullName evidence="2">Uncharacterized protein</fullName>
    </submittedName>
</protein>
<proteinExistence type="predicted"/>
<evidence type="ECO:0000313" key="1">
    <source>
        <dbReference type="Proteomes" id="UP000887565"/>
    </source>
</evidence>
<accession>A0A915L0M8</accession>